<dbReference type="AlphaFoldDB" id="A0A940DFC3"/>
<name>A0A940DFC3_9PROT</name>
<feature type="signal peptide" evidence="9">
    <location>
        <begin position="1"/>
        <end position="22"/>
    </location>
</feature>
<gene>
    <name evidence="10" type="ORF">IAC77_02870</name>
</gene>
<evidence type="ECO:0000256" key="3">
    <source>
        <dbReference type="ARBA" id="ARBA00022448"/>
    </source>
</evidence>
<evidence type="ECO:0000256" key="9">
    <source>
        <dbReference type="SAM" id="SignalP"/>
    </source>
</evidence>
<organism evidence="10 11">
    <name type="scientific">Candidatus Enterousia excrementavium</name>
    <dbReference type="NCBI Taxonomy" id="2840789"/>
    <lineage>
        <taxon>Bacteria</taxon>
        <taxon>Pseudomonadati</taxon>
        <taxon>Pseudomonadota</taxon>
        <taxon>Alphaproteobacteria</taxon>
        <taxon>Candidatus Enterousia</taxon>
    </lineage>
</organism>
<evidence type="ECO:0000256" key="4">
    <source>
        <dbReference type="ARBA" id="ARBA00022452"/>
    </source>
</evidence>
<evidence type="ECO:0000256" key="8">
    <source>
        <dbReference type="SAM" id="Coils"/>
    </source>
</evidence>
<evidence type="ECO:0000256" key="7">
    <source>
        <dbReference type="ARBA" id="ARBA00023237"/>
    </source>
</evidence>
<evidence type="ECO:0000256" key="1">
    <source>
        <dbReference type="ARBA" id="ARBA00004442"/>
    </source>
</evidence>
<feature type="chain" id="PRO_5037758415" evidence="9">
    <location>
        <begin position="23"/>
        <end position="444"/>
    </location>
</feature>
<evidence type="ECO:0000256" key="5">
    <source>
        <dbReference type="ARBA" id="ARBA00022692"/>
    </source>
</evidence>
<keyword evidence="3" id="KW-0813">Transport</keyword>
<reference evidence="10" key="1">
    <citation type="submission" date="2020-10" db="EMBL/GenBank/DDBJ databases">
        <authorList>
            <person name="Gilroy R."/>
        </authorList>
    </citation>
    <scope>NUCLEOTIDE SEQUENCE</scope>
    <source>
        <strain evidence="10">B1-16210</strain>
    </source>
</reference>
<dbReference type="GO" id="GO:0009279">
    <property type="term" value="C:cell outer membrane"/>
    <property type="evidence" value="ECO:0007669"/>
    <property type="project" value="UniProtKB-SubCell"/>
</dbReference>
<dbReference type="PANTHER" id="PTHR30026">
    <property type="entry name" value="OUTER MEMBRANE PROTEIN TOLC"/>
    <property type="match status" value="1"/>
</dbReference>
<dbReference type="SUPFAM" id="SSF56954">
    <property type="entry name" value="Outer membrane efflux proteins (OEP)"/>
    <property type="match status" value="1"/>
</dbReference>
<keyword evidence="4" id="KW-1134">Transmembrane beta strand</keyword>
<accession>A0A940DFC3</accession>
<dbReference type="Pfam" id="PF02321">
    <property type="entry name" value="OEP"/>
    <property type="match status" value="2"/>
</dbReference>
<feature type="coiled-coil region" evidence="8">
    <location>
        <begin position="338"/>
        <end position="386"/>
    </location>
</feature>
<dbReference type="Gene3D" id="1.20.1600.10">
    <property type="entry name" value="Outer membrane efflux proteins (OEP)"/>
    <property type="match status" value="1"/>
</dbReference>
<keyword evidence="9" id="KW-0732">Signal</keyword>
<comment type="caution">
    <text evidence="10">The sequence shown here is derived from an EMBL/GenBank/DDBJ whole genome shotgun (WGS) entry which is preliminary data.</text>
</comment>
<dbReference type="GO" id="GO:1990281">
    <property type="term" value="C:efflux pump complex"/>
    <property type="evidence" value="ECO:0007669"/>
    <property type="project" value="TreeGrafter"/>
</dbReference>
<feature type="coiled-coil region" evidence="8">
    <location>
        <begin position="27"/>
        <end position="61"/>
    </location>
</feature>
<evidence type="ECO:0000313" key="11">
    <source>
        <dbReference type="Proteomes" id="UP000721442"/>
    </source>
</evidence>
<dbReference type="GO" id="GO:0015288">
    <property type="term" value="F:porin activity"/>
    <property type="evidence" value="ECO:0007669"/>
    <property type="project" value="TreeGrafter"/>
</dbReference>
<comment type="similarity">
    <text evidence="2">Belongs to the outer membrane factor (OMF) (TC 1.B.17) family.</text>
</comment>
<proteinExistence type="inferred from homology"/>
<dbReference type="PANTHER" id="PTHR30026:SF20">
    <property type="entry name" value="OUTER MEMBRANE PROTEIN TOLC"/>
    <property type="match status" value="1"/>
</dbReference>
<dbReference type="InterPro" id="IPR051906">
    <property type="entry name" value="TolC-like"/>
</dbReference>
<dbReference type="Proteomes" id="UP000721442">
    <property type="component" value="Unassembled WGS sequence"/>
</dbReference>
<evidence type="ECO:0000256" key="6">
    <source>
        <dbReference type="ARBA" id="ARBA00023136"/>
    </source>
</evidence>
<keyword evidence="5" id="KW-0812">Transmembrane</keyword>
<dbReference type="InterPro" id="IPR003423">
    <property type="entry name" value="OMP_efflux"/>
</dbReference>
<protein>
    <submittedName>
        <fullName evidence="10">TolC family protein</fullName>
    </submittedName>
</protein>
<keyword evidence="8" id="KW-0175">Coiled coil</keyword>
<keyword evidence="7" id="KW-0998">Cell outer membrane</keyword>
<evidence type="ECO:0000256" key="2">
    <source>
        <dbReference type="ARBA" id="ARBA00007613"/>
    </source>
</evidence>
<dbReference type="GO" id="GO:0015562">
    <property type="term" value="F:efflux transmembrane transporter activity"/>
    <property type="evidence" value="ECO:0007669"/>
    <property type="project" value="InterPro"/>
</dbReference>
<sequence>MRKLKLSAIVLCAAIVGVDAYAMDLSLDKAVEMILDESQDLKKAEANVKKAEASLDAANANRWFKIEGTATYMDLIDVKNPLKSYQVSLPPELGGMLSYYLDKQITLPERIDIPDSMFMAGVTVTQPIYTFGKIGNAVQGVKSAIKMANASREMTAREVRYSAVDMYWTAKMTDEIVEISRADLNAARDARKRLTSAGRANRSNLVKIESDIATKEINLSNAEFNRDTAHRMLKILAGIDMSEQLNLTDEFPKTFSDLNAGELKSTPQWDALNEQIQMYERNAKAKRAGALPTLAATASYNYIAMGKNLGNMFGDNDMQSAYWGLALQVPIFSGGANMANATIEAMNAEAARQDLDKAKKMTTEEYNRAIDQYNHLRGNLAKLENARDLAAKAYDFSSERFASGQTSAVELAEVSAGLYQLDMALLDAKYNILMSAESVKKLGE</sequence>
<evidence type="ECO:0000313" key="10">
    <source>
        <dbReference type="EMBL" id="MBO8407379.1"/>
    </source>
</evidence>
<comment type="subcellular location">
    <subcellularLocation>
        <location evidence="1">Cell outer membrane</location>
    </subcellularLocation>
</comment>
<dbReference type="EMBL" id="JADINE010000036">
    <property type="protein sequence ID" value="MBO8407379.1"/>
    <property type="molecule type" value="Genomic_DNA"/>
</dbReference>
<keyword evidence="6" id="KW-0472">Membrane</keyword>
<reference evidence="10" key="2">
    <citation type="journal article" date="2021" name="PeerJ">
        <title>Extensive microbial diversity within the chicken gut microbiome revealed by metagenomics and culture.</title>
        <authorList>
            <person name="Gilroy R."/>
            <person name="Ravi A."/>
            <person name="Getino M."/>
            <person name="Pursley I."/>
            <person name="Horton D.L."/>
            <person name="Alikhan N.F."/>
            <person name="Baker D."/>
            <person name="Gharbi K."/>
            <person name="Hall N."/>
            <person name="Watson M."/>
            <person name="Adriaenssens E.M."/>
            <person name="Foster-Nyarko E."/>
            <person name="Jarju S."/>
            <person name="Secka A."/>
            <person name="Antonio M."/>
            <person name="Oren A."/>
            <person name="Chaudhuri R.R."/>
            <person name="La Ragione R."/>
            <person name="Hildebrand F."/>
            <person name="Pallen M.J."/>
        </authorList>
    </citation>
    <scope>NUCLEOTIDE SEQUENCE</scope>
    <source>
        <strain evidence="10">B1-16210</strain>
    </source>
</reference>